<dbReference type="Pfam" id="PF02195">
    <property type="entry name" value="ParB_N"/>
    <property type="match status" value="1"/>
</dbReference>
<dbReference type="SUPFAM" id="SSF110849">
    <property type="entry name" value="ParB/Sulfiredoxin"/>
    <property type="match status" value="1"/>
</dbReference>
<evidence type="ECO:0000313" key="3">
    <source>
        <dbReference type="EMBL" id="OXC74342.1"/>
    </source>
</evidence>
<dbReference type="GO" id="GO:0007059">
    <property type="term" value="P:chromosome segregation"/>
    <property type="evidence" value="ECO:0007669"/>
    <property type="project" value="TreeGrafter"/>
</dbReference>
<sequence length="323" mass="35093">MGKTADLANKVAATSRPSIADQAPVTMPGQLGAFRLEAQRYAAQIQTLTEQLEDAKKGGGAIELSLGELHEVPGRRKMLSEVKYAELRENLRQNELVHPITVRGRALGGYEIVSGHHRIDAFRELGRPTIRAVINDGTDDQADLGAFYANLFQSDLTDYEKYLGFRDIQQRYPSATQAKLAEQAGVSPALLSMLMAFEALPGDVKQLLQVQPNMLGAHAAHAMATLTKEGRGGQVSLAVARLAKGELDQASAVKAASSPLHKKAPEKATAVRIRAGRSTYCDLRQTKNILRLEFQNADEARAVSGAIQSVLEERARLSKQDVD</sequence>
<dbReference type="InterPro" id="IPR036086">
    <property type="entry name" value="ParB/Sulfiredoxin_sf"/>
</dbReference>
<reference evidence="4" key="1">
    <citation type="submission" date="2017-01" db="EMBL/GenBank/DDBJ databases">
        <title>Genome Analysis of Deinococcus marmoris KOPRI26562.</title>
        <authorList>
            <person name="Kim J.H."/>
            <person name="Oh H.-M."/>
        </authorList>
    </citation>
    <scope>NUCLEOTIDE SEQUENCE [LARGE SCALE GENOMIC DNA]</scope>
    <source>
        <strain evidence="4">PAMC 26633</strain>
    </source>
</reference>
<gene>
    <name evidence="3" type="ORF">BSU04_32300</name>
</gene>
<protein>
    <submittedName>
        <fullName evidence="3">Chromosome (Plasmid) partitioning protein ParB</fullName>
    </submittedName>
</protein>
<accession>A0A226WT53</accession>
<name>A0A226WT53_CABSO</name>
<dbReference type="Gene3D" id="3.90.1530.30">
    <property type="match status" value="1"/>
</dbReference>
<evidence type="ECO:0000256" key="1">
    <source>
        <dbReference type="ARBA" id="ARBA00006295"/>
    </source>
</evidence>
<comment type="similarity">
    <text evidence="1">Belongs to the ParB family.</text>
</comment>
<dbReference type="InterPro" id="IPR003115">
    <property type="entry name" value="ParB_N"/>
</dbReference>
<evidence type="ECO:0000259" key="2">
    <source>
        <dbReference type="SMART" id="SM00470"/>
    </source>
</evidence>
<dbReference type="InterPro" id="IPR004437">
    <property type="entry name" value="ParB/RepB/Spo0J"/>
</dbReference>
<organism evidence="3 4">
    <name type="scientific">Caballeronia sordidicola</name>
    <name type="common">Burkholderia sordidicola</name>
    <dbReference type="NCBI Taxonomy" id="196367"/>
    <lineage>
        <taxon>Bacteria</taxon>
        <taxon>Pseudomonadati</taxon>
        <taxon>Pseudomonadota</taxon>
        <taxon>Betaproteobacteria</taxon>
        <taxon>Burkholderiales</taxon>
        <taxon>Burkholderiaceae</taxon>
        <taxon>Caballeronia</taxon>
    </lineage>
</organism>
<evidence type="ECO:0000313" key="4">
    <source>
        <dbReference type="Proteomes" id="UP000214720"/>
    </source>
</evidence>
<feature type="domain" description="ParB-like N-terminal" evidence="2">
    <location>
        <begin position="62"/>
        <end position="151"/>
    </location>
</feature>
<dbReference type="Proteomes" id="UP000214720">
    <property type="component" value="Unassembled WGS sequence"/>
</dbReference>
<dbReference type="SUPFAM" id="SSF109709">
    <property type="entry name" value="KorB DNA-binding domain-like"/>
    <property type="match status" value="1"/>
</dbReference>
<dbReference type="PANTHER" id="PTHR33375:SF1">
    <property type="entry name" value="CHROMOSOME-PARTITIONING PROTEIN PARB-RELATED"/>
    <property type="match status" value="1"/>
</dbReference>
<comment type="caution">
    <text evidence="3">The sequence shown here is derived from an EMBL/GenBank/DDBJ whole genome shotgun (WGS) entry which is preliminary data.</text>
</comment>
<proteinExistence type="inferred from homology"/>
<dbReference type="InterPro" id="IPR050336">
    <property type="entry name" value="Chromosome_partition/occlusion"/>
</dbReference>
<dbReference type="SMART" id="SM00470">
    <property type="entry name" value="ParB"/>
    <property type="match status" value="1"/>
</dbReference>
<dbReference type="AlphaFoldDB" id="A0A226WT53"/>
<dbReference type="NCBIfam" id="TIGR00180">
    <property type="entry name" value="parB_part"/>
    <property type="match status" value="1"/>
</dbReference>
<dbReference type="EMBL" id="MTHB01000222">
    <property type="protein sequence ID" value="OXC74342.1"/>
    <property type="molecule type" value="Genomic_DNA"/>
</dbReference>
<dbReference type="PANTHER" id="PTHR33375">
    <property type="entry name" value="CHROMOSOME-PARTITIONING PROTEIN PARB-RELATED"/>
    <property type="match status" value="1"/>
</dbReference>
<dbReference type="GO" id="GO:0005694">
    <property type="term" value="C:chromosome"/>
    <property type="evidence" value="ECO:0007669"/>
    <property type="project" value="TreeGrafter"/>
</dbReference>
<dbReference type="GO" id="GO:0003677">
    <property type="term" value="F:DNA binding"/>
    <property type="evidence" value="ECO:0007669"/>
    <property type="project" value="InterPro"/>
</dbReference>
<dbReference type="Gene3D" id="1.10.10.2830">
    <property type="match status" value="1"/>
</dbReference>